<keyword evidence="2" id="KW-1185">Reference proteome</keyword>
<evidence type="ECO:0000313" key="1">
    <source>
        <dbReference type="EMBL" id="MBB6473219.1"/>
    </source>
</evidence>
<reference evidence="1 2" key="1">
    <citation type="submission" date="2020-08" db="EMBL/GenBank/DDBJ databases">
        <title>Sequencing the genomes of 1000 actinobacteria strains.</title>
        <authorList>
            <person name="Klenk H.-P."/>
        </authorList>
    </citation>
    <scope>NUCLEOTIDE SEQUENCE [LARGE SCALE GENOMIC DNA]</scope>
    <source>
        <strain evidence="1 2">DSM 44936</strain>
    </source>
</reference>
<evidence type="ECO:0000313" key="2">
    <source>
        <dbReference type="Proteomes" id="UP000555564"/>
    </source>
</evidence>
<gene>
    <name evidence="1" type="ORF">BJ992_002650</name>
</gene>
<organism evidence="1 2">
    <name type="scientific">Sphaerisporangium rubeum</name>
    <dbReference type="NCBI Taxonomy" id="321317"/>
    <lineage>
        <taxon>Bacteria</taxon>
        <taxon>Bacillati</taxon>
        <taxon>Actinomycetota</taxon>
        <taxon>Actinomycetes</taxon>
        <taxon>Streptosporangiales</taxon>
        <taxon>Streptosporangiaceae</taxon>
        <taxon>Sphaerisporangium</taxon>
    </lineage>
</organism>
<dbReference type="AlphaFoldDB" id="A0A7X0IDF6"/>
<comment type="caution">
    <text evidence="1">The sequence shown here is derived from an EMBL/GenBank/DDBJ whole genome shotgun (WGS) entry which is preliminary data.</text>
</comment>
<protein>
    <submittedName>
        <fullName evidence="1">Uncharacterized protein</fullName>
    </submittedName>
</protein>
<sequence>MTIAYQPFRWDLVRRDQLGGLLDGVPEAEPPFLEAMAECAAKVLARSGDGDLYFVGRSGDSVFDLLSGVLAGSSRPRRVRLLPFAYRYETPLRPYEVRQLRVNLEAMGVSPYKLARRSRPMVFADLVYGGETFGNLYELLRDWIEEEGEQWDVIRLKLRFLGVTIRQRTSPKAWRWWQDADWTRDLPRTAVVNVSLPFPVWVYLGNQQEKIAPSFRRASWGDEEITGPRHTKEVREALAEAVAYVERGRSPQVRAAVARHLTTEPAFAQPWLRRLAREIRTGSP</sequence>
<accession>A0A7X0IDF6</accession>
<dbReference type="EMBL" id="JACHIU010000001">
    <property type="protein sequence ID" value="MBB6473219.1"/>
    <property type="molecule type" value="Genomic_DNA"/>
</dbReference>
<name>A0A7X0IDF6_9ACTN</name>
<dbReference type="RefSeq" id="WP_184980819.1">
    <property type="nucleotide sequence ID" value="NZ_BAAALO010000005.1"/>
</dbReference>
<proteinExistence type="predicted"/>
<dbReference type="Proteomes" id="UP000555564">
    <property type="component" value="Unassembled WGS sequence"/>
</dbReference>